<evidence type="ECO:0000313" key="10">
    <source>
        <dbReference type="Proteomes" id="UP000694865"/>
    </source>
</evidence>
<sequence>MKTTTAIRVASLCVLIFWATTCQTHRLDGDKVVALQETLKQLLRLPEYELDDKANFADRPPRHMVHLLEHLSRAREWSDDAKKWNTIRTVRAKLGPGCGLNNVYNVHLPSLPVEETLLSVQFHFYKVKTDLRKEEFDEKLKLDILQKSAGKDSQCRVTKSLNVPLPSYGWQIADITNAIEFNTGDIKLGAQFRVENNLQSKMTNHTSSLYRYGNRFLRHANPFVLVFAKDLTLKETERPIPAESDPDSSGYYTNASPDVFNDGNLTVAHRNKRSIHTYALMTNEYPEVVDEETMYNNMPDTFPKFTERNRKKQSKKRTRRVKSKRKHTKTLLEKQRQKNRKKEEDEQDQYTWKLCGRHVMRVDFQLIGWNAYVISPKSFDAFYCSGECPFPMTKELNPSNHAAVQSIVHALDAVKGVPPPCCVPDKLSPLSILYFDESRNVVLKVYPNMVVDTCACR</sequence>
<proteinExistence type="inferred from homology"/>
<feature type="compositionally biased region" description="Basic residues" evidence="7">
    <location>
        <begin position="309"/>
        <end position="329"/>
    </location>
</feature>
<keyword evidence="4 6" id="KW-0339">Growth factor</keyword>
<dbReference type="PROSITE" id="PS00250">
    <property type="entry name" value="TGF_BETA_1"/>
    <property type="match status" value="1"/>
</dbReference>
<dbReference type="RefSeq" id="XP_002735398.1">
    <property type="nucleotide sequence ID" value="XM_002735352.2"/>
</dbReference>
<organism evidence="10 11">
    <name type="scientific">Saccoglossus kowalevskii</name>
    <name type="common">Acorn worm</name>
    <dbReference type="NCBI Taxonomy" id="10224"/>
    <lineage>
        <taxon>Eukaryota</taxon>
        <taxon>Metazoa</taxon>
        <taxon>Hemichordata</taxon>
        <taxon>Enteropneusta</taxon>
        <taxon>Harrimaniidae</taxon>
        <taxon>Saccoglossus</taxon>
    </lineage>
</organism>
<evidence type="ECO:0000256" key="6">
    <source>
        <dbReference type="RuleBase" id="RU000354"/>
    </source>
</evidence>
<evidence type="ECO:0000256" key="2">
    <source>
        <dbReference type="ARBA" id="ARBA00006656"/>
    </source>
</evidence>
<evidence type="ECO:0000256" key="7">
    <source>
        <dbReference type="SAM" id="MobiDB-lite"/>
    </source>
</evidence>
<evidence type="ECO:0000256" key="3">
    <source>
        <dbReference type="ARBA" id="ARBA00022525"/>
    </source>
</evidence>
<dbReference type="InterPro" id="IPR029034">
    <property type="entry name" value="Cystine-knot_cytokine"/>
</dbReference>
<evidence type="ECO:0000313" key="11">
    <source>
        <dbReference type="RefSeq" id="XP_002735398.1"/>
    </source>
</evidence>
<evidence type="ECO:0000256" key="1">
    <source>
        <dbReference type="ARBA" id="ARBA00004613"/>
    </source>
</evidence>
<dbReference type="Pfam" id="PF00019">
    <property type="entry name" value="TGF_beta"/>
    <property type="match status" value="1"/>
</dbReference>
<dbReference type="InterPro" id="IPR017948">
    <property type="entry name" value="TGFb_CS"/>
</dbReference>
<evidence type="ECO:0000256" key="5">
    <source>
        <dbReference type="ARBA" id="ARBA00023157"/>
    </source>
</evidence>
<keyword evidence="10" id="KW-1185">Reference proteome</keyword>
<dbReference type="SUPFAM" id="SSF57501">
    <property type="entry name" value="Cystine-knot cytokines"/>
    <property type="match status" value="1"/>
</dbReference>
<evidence type="ECO:0000259" key="9">
    <source>
        <dbReference type="PROSITE" id="PS51362"/>
    </source>
</evidence>
<dbReference type="PRINTS" id="PR00669">
    <property type="entry name" value="INHIBINA"/>
</dbReference>
<feature type="region of interest" description="Disordered" evidence="7">
    <location>
        <begin position="299"/>
        <end position="347"/>
    </location>
</feature>
<feature type="compositionally biased region" description="Basic and acidic residues" evidence="7">
    <location>
        <begin position="330"/>
        <end position="344"/>
    </location>
</feature>
<evidence type="ECO:0000256" key="4">
    <source>
        <dbReference type="ARBA" id="ARBA00023030"/>
    </source>
</evidence>
<comment type="similarity">
    <text evidence="2 6">Belongs to the TGF-beta family.</text>
</comment>
<dbReference type="Gene3D" id="2.10.90.10">
    <property type="entry name" value="Cystine-knot cytokines"/>
    <property type="match status" value="1"/>
</dbReference>
<keyword evidence="3" id="KW-0964">Secreted</keyword>
<name>A0ABM0GR01_SACKO</name>
<accession>A0ABM0GR01</accession>
<dbReference type="PANTHER" id="PTHR11848:SF270">
    <property type="entry name" value="BONE MORPHOGENETIC PROTEIN 3-LIKE"/>
    <property type="match status" value="1"/>
</dbReference>
<dbReference type="GeneID" id="100329016"/>
<feature type="chain" id="PRO_5045902856" evidence="8">
    <location>
        <begin position="25"/>
        <end position="457"/>
    </location>
</feature>
<gene>
    <name evidence="11" type="primary">LOC100329016</name>
</gene>
<protein>
    <submittedName>
        <fullName evidence="11">Bone morphogenetic protein 3</fullName>
    </submittedName>
</protein>
<feature type="domain" description="TGF-beta family profile" evidence="9">
    <location>
        <begin position="340"/>
        <end position="457"/>
    </location>
</feature>
<feature type="signal peptide" evidence="8">
    <location>
        <begin position="1"/>
        <end position="24"/>
    </location>
</feature>
<dbReference type="CDD" id="cd13763">
    <property type="entry name" value="TGF_beta_BMP3_like"/>
    <property type="match status" value="1"/>
</dbReference>
<dbReference type="SMART" id="SM00204">
    <property type="entry name" value="TGFB"/>
    <property type="match status" value="1"/>
</dbReference>
<dbReference type="InterPro" id="IPR015615">
    <property type="entry name" value="TGF-beta-rel"/>
</dbReference>
<dbReference type="InterPro" id="IPR001839">
    <property type="entry name" value="TGF-b_C"/>
</dbReference>
<reference evidence="11" key="1">
    <citation type="submission" date="2025-08" db="UniProtKB">
        <authorList>
            <consortium name="RefSeq"/>
        </authorList>
    </citation>
    <scope>IDENTIFICATION</scope>
    <source>
        <tissue evidence="11">Testes</tissue>
    </source>
</reference>
<keyword evidence="8" id="KW-0732">Signal</keyword>
<evidence type="ECO:0000256" key="8">
    <source>
        <dbReference type="SAM" id="SignalP"/>
    </source>
</evidence>
<dbReference type="PROSITE" id="PS51362">
    <property type="entry name" value="TGF_BETA_2"/>
    <property type="match status" value="1"/>
</dbReference>
<comment type="subcellular location">
    <subcellularLocation>
        <location evidence="1">Secreted</location>
    </subcellularLocation>
</comment>
<dbReference type="Proteomes" id="UP000694865">
    <property type="component" value="Unplaced"/>
</dbReference>
<keyword evidence="5" id="KW-1015">Disulfide bond</keyword>
<dbReference type="PANTHER" id="PTHR11848">
    <property type="entry name" value="TGF-BETA FAMILY"/>
    <property type="match status" value="1"/>
</dbReference>